<evidence type="ECO:0000256" key="4">
    <source>
        <dbReference type="ARBA" id="ARBA00012851"/>
    </source>
</evidence>
<dbReference type="EC" id="1.1.1.302" evidence="4"/>
<evidence type="ECO:0000256" key="1">
    <source>
        <dbReference type="ARBA" id="ARBA00003555"/>
    </source>
</evidence>
<comment type="catalytic activity">
    <reaction evidence="12">
        <text>2,5-diamino-6-(1-D-ribitylamino)pyrimidin-4(3H)-one 5'-phosphate + NADP(+) = 2,5-diamino-6-(1-D-ribosylamino)pyrimidin-4(3H)-one 5'-phosphate + NADPH + H(+)</text>
        <dbReference type="Rhea" id="RHEA:27278"/>
        <dbReference type="ChEBI" id="CHEBI:15378"/>
        <dbReference type="ChEBI" id="CHEBI:57783"/>
        <dbReference type="ChEBI" id="CHEBI:58349"/>
        <dbReference type="ChEBI" id="CHEBI:58890"/>
        <dbReference type="ChEBI" id="CHEBI:59545"/>
        <dbReference type="EC" id="1.1.1.302"/>
    </reaction>
</comment>
<evidence type="ECO:0000256" key="5">
    <source>
        <dbReference type="ARBA" id="ARBA00015035"/>
    </source>
</evidence>
<evidence type="ECO:0000259" key="13">
    <source>
        <dbReference type="Pfam" id="PF01872"/>
    </source>
</evidence>
<dbReference type="InterPro" id="IPR024072">
    <property type="entry name" value="DHFR-like_dom_sf"/>
</dbReference>
<dbReference type="GO" id="GO:0008703">
    <property type="term" value="F:5-amino-6-(5-phosphoribosylamino)uracil reductase activity"/>
    <property type="evidence" value="ECO:0007669"/>
    <property type="project" value="InterPro"/>
</dbReference>
<feature type="domain" description="Bacterial bifunctional deaminase-reductase C-terminal" evidence="13">
    <location>
        <begin position="80"/>
        <end position="307"/>
    </location>
</feature>
<protein>
    <recommendedName>
        <fullName evidence="5">2,5-diamino-6-ribosylamino-4(3H)-pyrimidinone 5'-phosphate reductase</fullName>
        <ecNumber evidence="4">1.1.1.302</ecNumber>
    </recommendedName>
    <alternativeName>
        <fullName evidence="10">2,5-diamino-6-(5-phospho-D-ribosylamino)pyrimidin-4(3H)-one reductase</fullName>
    </alternativeName>
    <alternativeName>
        <fullName evidence="9">2,5-diamino-6-ribitylamino-4(3H)-pyrimidinone 5'-phosphate synthase</fullName>
    </alternativeName>
</protein>
<name>A0A3M7GSX9_HORWE</name>
<proteinExistence type="inferred from homology"/>
<accession>A0A3M7GSX9</accession>
<keyword evidence="6" id="KW-0686">Riboflavin biosynthesis</keyword>
<evidence type="ECO:0000256" key="9">
    <source>
        <dbReference type="ARBA" id="ARBA00030073"/>
    </source>
</evidence>
<dbReference type="Pfam" id="PF01872">
    <property type="entry name" value="RibD_C"/>
    <property type="match status" value="1"/>
</dbReference>
<dbReference type="InterPro" id="IPR002734">
    <property type="entry name" value="RibDG_C"/>
</dbReference>
<evidence type="ECO:0000256" key="6">
    <source>
        <dbReference type="ARBA" id="ARBA00022619"/>
    </source>
</evidence>
<evidence type="ECO:0000256" key="2">
    <source>
        <dbReference type="ARBA" id="ARBA00005104"/>
    </source>
</evidence>
<comment type="caution">
    <text evidence="14">The sequence shown here is derived from an EMBL/GenBank/DDBJ whole genome shotgun (WGS) entry which is preliminary data.</text>
</comment>
<dbReference type="Gene3D" id="3.40.430.10">
    <property type="entry name" value="Dihydrofolate Reductase, subunit A"/>
    <property type="match status" value="1"/>
</dbReference>
<dbReference type="EMBL" id="QWIQ01000140">
    <property type="protein sequence ID" value="RMZ04250.1"/>
    <property type="molecule type" value="Genomic_DNA"/>
</dbReference>
<comment type="function">
    <text evidence="1">Catalyzes an early step in riboflavin biosynthesis, the NADPH-dependent reduction of the ribose side chain of 2,5-diamino-6-ribosylamino-4(3H)-pyrimidinone 5'-phosphate, yielding 2,5-diamino-6-ribitylamino-4(3H)-pyrimidinone 5'-phosphate.</text>
</comment>
<dbReference type="Proteomes" id="UP000281468">
    <property type="component" value="Unassembled WGS sequence"/>
</dbReference>
<dbReference type="GO" id="GO:0009231">
    <property type="term" value="P:riboflavin biosynthetic process"/>
    <property type="evidence" value="ECO:0007669"/>
    <property type="project" value="UniProtKB-KW"/>
</dbReference>
<dbReference type="SUPFAM" id="SSF53597">
    <property type="entry name" value="Dihydrofolate reductase-like"/>
    <property type="match status" value="1"/>
</dbReference>
<evidence type="ECO:0000256" key="10">
    <source>
        <dbReference type="ARBA" id="ARBA00031630"/>
    </source>
</evidence>
<evidence type="ECO:0000256" key="3">
    <source>
        <dbReference type="ARBA" id="ARBA00009723"/>
    </source>
</evidence>
<reference evidence="14 15" key="1">
    <citation type="journal article" date="2018" name="BMC Genomics">
        <title>Genomic evidence for intraspecific hybridization in a clonal and extremely halotolerant yeast.</title>
        <authorList>
            <person name="Gostincar C."/>
            <person name="Stajich J.E."/>
            <person name="Zupancic J."/>
            <person name="Zalar P."/>
            <person name="Gunde-Cimerman N."/>
        </authorList>
    </citation>
    <scope>NUCLEOTIDE SEQUENCE [LARGE SCALE GENOMIC DNA]</scope>
    <source>
        <strain evidence="14 15">EXF-171</strain>
    </source>
</reference>
<dbReference type="InterPro" id="IPR050765">
    <property type="entry name" value="Riboflavin_Biosynth_HTPR"/>
</dbReference>
<sequence>MCQLIFARLHAPTSLAILSSRDIRGETKPNKENIKDQSRSWGKIQRAMAETSELSESDRAFLEPYLPHSARLEQHHPELPFVTVTYAQSMDSMISLAPGLRTTLSGPETKSMTHYLRLQHDAILVGVGTAIPDDPGLNSRYPGATLDSQPRPIVIDPRRRWDVEPSKVLNLARQGQGKGPWIYTLSDHRTTSDSELEQAGGKRFSFSAETPDSSKDSGPFFSWIELLKHLKAQGINSLMIEGGASIISTFLNTTELVQSVIVTIAPTWLGSGGVMVSPDERKEQGLKVNAARLCQTKWRQFGADAVLCGRLQ</sequence>
<evidence type="ECO:0000256" key="12">
    <source>
        <dbReference type="ARBA" id="ARBA00049020"/>
    </source>
</evidence>
<comment type="similarity">
    <text evidence="3">Belongs to the HTP reductase family.</text>
</comment>
<dbReference type="AlphaFoldDB" id="A0A3M7GSX9"/>
<evidence type="ECO:0000313" key="14">
    <source>
        <dbReference type="EMBL" id="RMZ04250.1"/>
    </source>
</evidence>
<evidence type="ECO:0000256" key="7">
    <source>
        <dbReference type="ARBA" id="ARBA00022857"/>
    </source>
</evidence>
<evidence type="ECO:0000313" key="15">
    <source>
        <dbReference type="Proteomes" id="UP000281468"/>
    </source>
</evidence>
<evidence type="ECO:0000256" key="8">
    <source>
        <dbReference type="ARBA" id="ARBA00023002"/>
    </source>
</evidence>
<evidence type="ECO:0000256" key="11">
    <source>
        <dbReference type="ARBA" id="ARBA00047550"/>
    </source>
</evidence>
<keyword evidence="7" id="KW-0521">NADP</keyword>
<organism evidence="14 15">
    <name type="scientific">Hortaea werneckii</name>
    <name type="common">Black yeast</name>
    <name type="synonym">Cladosporium werneckii</name>
    <dbReference type="NCBI Taxonomy" id="91943"/>
    <lineage>
        <taxon>Eukaryota</taxon>
        <taxon>Fungi</taxon>
        <taxon>Dikarya</taxon>
        <taxon>Ascomycota</taxon>
        <taxon>Pezizomycotina</taxon>
        <taxon>Dothideomycetes</taxon>
        <taxon>Dothideomycetidae</taxon>
        <taxon>Mycosphaerellales</taxon>
        <taxon>Teratosphaeriaceae</taxon>
        <taxon>Hortaea</taxon>
    </lineage>
</organism>
<dbReference type="PANTHER" id="PTHR38011:SF7">
    <property type="entry name" value="2,5-DIAMINO-6-RIBOSYLAMINO-4(3H)-PYRIMIDINONE 5'-PHOSPHATE REDUCTASE"/>
    <property type="match status" value="1"/>
</dbReference>
<comment type="catalytic activity">
    <reaction evidence="11">
        <text>2,5-diamino-6-(1-D-ribitylamino)pyrimidin-4(3H)-one 5'-phosphate + NAD(+) = 2,5-diamino-6-(1-D-ribosylamino)pyrimidin-4(3H)-one 5'-phosphate + NADH + H(+)</text>
        <dbReference type="Rhea" id="RHEA:27274"/>
        <dbReference type="ChEBI" id="CHEBI:15378"/>
        <dbReference type="ChEBI" id="CHEBI:57540"/>
        <dbReference type="ChEBI" id="CHEBI:57945"/>
        <dbReference type="ChEBI" id="CHEBI:58890"/>
        <dbReference type="ChEBI" id="CHEBI:59545"/>
        <dbReference type="EC" id="1.1.1.302"/>
    </reaction>
</comment>
<gene>
    <name evidence="14" type="ORF">D0862_05377</name>
</gene>
<keyword evidence="8" id="KW-0560">Oxidoreductase</keyword>
<comment type="pathway">
    <text evidence="2">Cofactor biosynthesis; riboflavin biosynthesis.</text>
</comment>
<dbReference type="PANTHER" id="PTHR38011">
    <property type="entry name" value="DIHYDROFOLATE REDUCTASE FAMILY PROTEIN (AFU_ORTHOLOGUE AFUA_8G06820)"/>
    <property type="match status" value="1"/>
</dbReference>